<dbReference type="RefSeq" id="WP_237445725.1">
    <property type="nucleotide sequence ID" value="NZ_CAKLPX010000004.1"/>
</dbReference>
<dbReference type="PIRSF" id="PIRSF028696">
    <property type="entry name" value="UCP028696"/>
    <property type="match status" value="1"/>
</dbReference>
<protein>
    <recommendedName>
        <fullName evidence="4">DUF2860 domain-containing protein</fullName>
    </recommendedName>
</protein>
<gene>
    <name evidence="2" type="ORF">SIN8267_03182</name>
</gene>
<evidence type="ECO:0000313" key="3">
    <source>
        <dbReference type="Proteomes" id="UP000838100"/>
    </source>
</evidence>
<name>A0ABM9AIJ5_9GAMM</name>
<dbReference type="Proteomes" id="UP000838100">
    <property type="component" value="Unassembled WGS sequence"/>
</dbReference>
<organism evidence="2 3">
    <name type="scientific">Sinobacterium norvegicum</name>
    <dbReference type="NCBI Taxonomy" id="1641715"/>
    <lineage>
        <taxon>Bacteria</taxon>
        <taxon>Pseudomonadati</taxon>
        <taxon>Pseudomonadota</taxon>
        <taxon>Gammaproteobacteria</taxon>
        <taxon>Cellvibrionales</taxon>
        <taxon>Spongiibacteraceae</taxon>
        <taxon>Sinobacterium</taxon>
    </lineage>
</organism>
<dbReference type="EMBL" id="CAKLPX010000004">
    <property type="protein sequence ID" value="CAH0993043.1"/>
    <property type="molecule type" value="Genomic_DNA"/>
</dbReference>
<keyword evidence="1" id="KW-0732">Signal</keyword>
<dbReference type="InterPro" id="IPR016896">
    <property type="entry name" value="DUF2860"/>
</dbReference>
<keyword evidence="3" id="KW-1185">Reference proteome</keyword>
<accession>A0ABM9AIJ5</accession>
<comment type="caution">
    <text evidence="2">The sequence shown here is derived from an EMBL/GenBank/DDBJ whole genome shotgun (WGS) entry which is preliminary data.</text>
</comment>
<feature type="signal peptide" evidence="1">
    <location>
        <begin position="1"/>
        <end position="18"/>
    </location>
</feature>
<sequence>MNQLITIAVTLLPLSVYALEPLPKETGTSGYLIVGAGAVSMQTNTIAGTRFNEIADSSIDDLGAASSTSYGQAILSGEVKYTWAETQTQVFVGNILEDRLRYDLKQQAGIRQQISTVGLFGVSATYSGLEINVWEDPFDTSGERSDTRRISNGYEVTWDRIFKSPFQISYESTEVDIQDESSGESLLSADFTVEDQAMLDRNGRMDEIEVSVLLPLAKGHLLVPQLVYTDDQRDGEAMSNQRVGAQLTYIYKNLPWTWVTNAQYSSAEYDQVNPVFDTSQDTVSYGFTSNLYYEEPFEMKDWKALLSIAYYEEDSDIDFYDSEVNSVNLGMMYFF</sequence>
<dbReference type="Pfam" id="PF11059">
    <property type="entry name" value="DUF2860"/>
    <property type="match status" value="1"/>
</dbReference>
<evidence type="ECO:0000313" key="2">
    <source>
        <dbReference type="EMBL" id="CAH0993043.1"/>
    </source>
</evidence>
<reference evidence="2" key="1">
    <citation type="submission" date="2021-12" db="EMBL/GenBank/DDBJ databases">
        <authorList>
            <person name="Rodrigo-Torres L."/>
            <person name="Arahal R. D."/>
            <person name="Lucena T."/>
        </authorList>
    </citation>
    <scope>NUCLEOTIDE SEQUENCE</scope>
    <source>
        <strain evidence="2">CECT 8267</strain>
    </source>
</reference>
<evidence type="ECO:0008006" key="4">
    <source>
        <dbReference type="Google" id="ProtNLM"/>
    </source>
</evidence>
<feature type="chain" id="PRO_5047512910" description="DUF2860 domain-containing protein" evidence="1">
    <location>
        <begin position="19"/>
        <end position="335"/>
    </location>
</feature>
<evidence type="ECO:0000256" key="1">
    <source>
        <dbReference type="SAM" id="SignalP"/>
    </source>
</evidence>
<proteinExistence type="predicted"/>